<accession>A0A4C1Y468</accession>
<comment type="caution">
    <text evidence="1">The sequence shown here is derived from an EMBL/GenBank/DDBJ whole genome shotgun (WGS) entry which is preliminary data.</text>
</comment>
<gene>
    <name evidence="1" type="ORF">EVAR_54154_1</name>
</gene>
<evidence type="ECO:0000313" key="2">
    <source>
        <dbReference type="Proteomes" id="UP000299102"/>
    </source>
</evidence>
<protein>
    <submittedName>
        <fullName evidence="1">Uncharacterized protein</fullName>
    </submittedName>
</protein>
<evidence type="ECO:0000313" key="1">
    <source>
        <dbReference type="EMBL" id="GBP69195.1"/>
    </source>
</evidence>
<proteinExistence type="predicted"/>
<reference evidence="1 2" key="1">
    <citation type="journal article" date="2019" name="Commun. Biol.">
        <title>The bagworm genome reveals a unique fibroin gene that provides high tensile strength.</title>
        <authorList>
            <person name="Kono N."/>
            <person name="Nakamura H."/>
            <person name="Ohtoshi R."/>
            <person name="Tomita M."/>
            <person name="Numata K."/>
            <person name="Arakawa K."/>
        </authorList>
    </citation>
    <scope>NUCLEOTIDE SEQUENCE [LARGE SCALE GENOMIC DNA]</scope>
</reference>
<dbReference type="EMBL" id="BGZK01001033">
    <property type="protein sequence ID" value="GBP69195.1"/>
    <property type="molecule type" value="Genomic_DNA"/>
</dbReference>
<organism evidence="1 2">
    <name type="scientific">Eumeta variegata</name>
    <name type="common">Bagworm moth</name>
    <name type="synonym">Eumeta japonica</name>
    <dbReference type="NCBI Taxonomy" id="151549"/>
    <lineage>
        <taxon>Eukaryota</taxon>
        <taxon>Metazoa</taxon>
        <taxon>Ecdysozoa</taxon>
        <taxon>Arthropoda</taxon>
        <taxon>Hexapoda</taxon>
        <taxon>Insecta</taxon>
        <taxon>Pterygota</taxon>
        <taxon>Neoptera</taxon>
        <taxon>Endopterygota</taxon>
        <taxon>Lepidoptera</taxon>
        <taxon>Glossata</taxon>
        <taxon>Ditrysia</taxon>
        <taxon>Tineoidea</taxon>
        <taxon>Psychidae</taxon>
        <taxon>Oiketicinae</taxon>
        <taxon>Eumeta</taxon>
    </lineage>
</organism>
<name>A0A4C1Y468_EUMVA</name>
<keyword evidence="2" id="KW-1185">Reference proteome</keyword>
<dbReference type="AlphaFoldDB" id="A0A4C1Y468"/>
<dbReference type="Proteomes" id="UP000299102">
    <property type="component" value="Unassembled WGS sequence"/>
</dbReference>
<sequence>MNTAVPDERNWLAFDVPPSAGGQSAAEFTVVALFGFGPTTVLLAGGRSITPHLHEALDIERSVGVTITTVLHRYVLHCSQYSVKDHKLSIEESIEKRRRKSMSTLTRGVCAHDVVRASKRREFHGEVTRVIAAARVRRPPRRLRAGAPRRGVEMIIAPLSSRLR</sequence>